<dbReference type="InterPro" id="IPR036514">
    <property type="entry name" value="SGNH_hydro_sf"/>
</dbReference>
<keyword evidence="8" id="KW-0378">Hydrolase</keyword>
<dbReference type="Pfam" id="PF16822">
    <property type="entry name" value="ALGX"/>
    <property type="match status" value="1"/>
</dbReference>
<comment type="pathway">
    <text evidence="2">Glycan biosynthesis; alginate biosynthesis.</text>
</comment>
<keyword evidence="4" id="KW-0732">Signal</keyword>
<evidence type="ECO:0000256" key="4">
    <source>
        <dbReference type="ARBA" id="ARBA00022729"/>
    </source>
</evidence>
<evidence type="ECO:0000313" key="9">
    <source>
        <dbReference type="Proteomes" id="UP001232992"/>
    </source>
</evidence>
<evidence type="ECO:0000256" key="5">
    <source>
        <dbReference type="ARBA" id="ARBA00022764"/>
    </source>
</evidence>
<comment type="caution">
    <text evidence="8">The sequence shown here is derived from an EMBL/GenBank/DDBJ whole genome shotgun (WGS) entry which is preliminary data.</text>
</comment>
<feature type="domain" description="AlgX/AlgJ SGNH hydrolase-like" evidence="7">
    <location>
        <begin position="241"/>
        <end position="357"/>
    </location>
</feature>
<reference evidence="8 9" key="1">
    <citation type="submission" date="2023-01" db="EMBL/GenBank/DDBJ databases">
        <title>Novel diversity within Roseofilum (Cyanobacteria; Desertifilaceae) from marine benthic mats with descriptions of four novel species.</title>
        <authorList>
            <person name="Wang Y."/>
            <person name="Berthold D.E."/>
            <person name="Hu J."/>
            <person name="Lefler F.W."/>
            <person name="Laughinghouse H.D. IV."/>
        </authorList>
    </citation>
    <scope>NUCLEOTIDE SEQUENCE [LARGE SCALE GENOMIC DNA]</scope>
    <source>
        <strain evidence="8 9">BLCC-M143</strain>
    </source>
</reference>
<dbReference type="RefSeq" id="WP_283760123.1">
    <property type="nucleotide sequence ID" value="NZ_JAQOSQ010000036.1"/>
</dbReference>
<sequence>MHQLKRLQHALRQFSIVAMISLVFTEVSFRIYNQINPSFIFYEKSYGRFRGKPLSKHYGFALNSYGYKDTEFVTEKDETTYRIIGLGDSFAFGIVPYPDNYYTLIEERLQQKGQTIEVYNFGIPNLNPKDYLSVLVNEGLSYNGDMVVVSFFMGNDFLNSQDKNLSQPWYTYSYVLSFFNFLWEVQKNYEGEWELPENIVYDDDMVVFSDENYLGMEVRRSQIFIKNNPDFPATFDYALSFIEQIKEISDRRNMKLLVAIVPDEVQVNTELQKQVIQAMNVPAENLDFSLPNRLLAESFSELNINYIDLLQPFQAASETTRLYRPNDSHWNIAGNHLAAEIISEAILQQLAESAPNQQP</sequence>
<keyword evidence="3" id="KW-0808">Transferase</keyword>
<keyword evidence="5" id="KW-0574">Periplasm</keyword>
<evidence type="ECO:0000259" key="7">
    <source>
        <dbReference type="Pfam" id="PF16822"/>
    </source>
</evidence>
<keyword evidence="6" id="KW-0016">Alginate biosynthesis</keyword>
<accession>A0ABT7C483</accession>
<dbReference type="EMBL" id="JAQOSQ010000036">
    <property type="protein sequence ID" value="MDJ1185483.1"/>
    <property type="molecule type" value="Genomic_DNA"/>
</dbReference>
<comment type="subcellular location">
    <subcellularLocation>
        <location evidence="1">Periplasm</location>
    </subcellularLocation>
</comment>
<name>A0ABT7C483_9CYAN</name>
<dbReference type="Proteomes" id="UP001232992">
    <property type="component" value="Unassembled WGS sequence"/>
</dbReference>
<gene>
    <name evidence="8" type="ORF">PMH09_20050</name>
</gene>
<evidence type="ECO:0000256" key="1">
    <source>
        <dbReference type="ARBA" id="ARBA00004418"/>
    </source>
</evidence>
<dbReference type="Gene3D" id="3.40.50.1110">
    <property type="entry name" value="SGNH hydrolase"/>
    <property type="match status" value="1"/>
</dbReference>
<dbReference type="GO" id="GO:0016787">
    <property type="term" value="F:hydrolase activity"/>
    <property type="evidence" value="ECO:0007669"/>
    <property type="project" value="UniProtKB-KW"/>
</dbReference>
<organism evidence="8 9">
    <name type="scientific">Roseofilum casamattae BLCC-M143</name>
    <dbReference type="NCBI Taxonomy" id="3022442"/>
    <lineage>
        <taxon>Bacteria</taxon>
        <taxon>Bacillati</taxon>
        <taxon>Cyanobacteriota</taxon>
        <taxon>Cyanophyceae</taxon>
        <taxon>Desertifilales</taxon>
        <taxon>Desertifilaceae</taxon>
        <taxon>Roseofilum</taxon>
        <taxon>Roseofilum casamattae</taxon>
    </lineage>
</organism>
<evidence type="ECO:0000256" key="6">
    <source>
        <dbReference type="ARBA" id="ARBA00022841"/>
    </source>
</evidence>
<dbReference type="SUPFAM" id="SSF52266">
    <property type="entry name" value="SGNH hydrolase"/>
    <property type="match status" value="1"/>
</dbReference>
<keyword evidence="9" id="KW-1185">Reference proteome</keyword>
<proteinExistence type="predicted"/>
<evidence type="ECO:0000313" key="8">
    <source>
        <dbReference type="EMBL" id="MDJ1185483.1"/>
    </source>
</evidence>
<dbReference type="InterPro" id="IPR031811">
    <property type="entry name" value="ALGX/ALGJ_SGNH-like"/>
</dbReference>
<protein>
    <submittedName>
        <fullName evidence="8">SGNH/GDSL hydrolase family protein</fullName>
    </submittedName>
</protein>
<evidence type="ECO:0000256" key="3">
    <source>
        <dbReference type="ARBA" id="ARBA00022679"/>
    </source>
</evidence>
<evidence type="ECO:0000256" key="2">
    <source>
        <dbReference type="ARBA" id="ARBA00005182"/>
    </source>
</evidence>